<accession>A0A1E5VQR1</accession>
<dbReference type="GO" id="GO:0046983">
    <property type="term" value="F:protein dimerization activity"/>
    <property type="evidence" value="ECO:0007669"/>
    <property type="project" value="InterPro"/>
</dbReference>
<dbReference type="STRING" id="888268.A0A1E5VQR1"/>
<feature type="domain" description="HAT C-terminal dimerisation" evidence="1">
    <location>
        <begin position="14"/>
        <end position="76"/>
    </location>
</feature>
<proteinExistence type="predicted"/>
<evidence type="ECO:0000313" key="3">
    <source>
        <dbReference type="Proteomes" id="UP000095767"/>
    </source>
</evidence>
<dbReference type="InterPro" id="IPR008906">
    <property type="entry name" value="HATC_C_dom"/>
</dbReference>
<name>A0A1E5VQR1_9POAL</name>
<evidence type="ECO:0000313" key="2">
    <source>
        <dbReference type="EMBL" id="OEL27437.1"/>
    </source>
</evidence>
<dbReference type="OrthoDB" id="1893698at2759"/>
<protein>
    <recommendedName>
        <fullName evidence="1">HAT C-terminal dimerisation domain-containing protein</fullName>
    </recommendedName>
</protein>
<sequence length="77" mass="8903">MHLKEIESMESNSELSRYLSENCEKITGDFNLLLWWKCNSNKYPILSKWEKNVLDVPVSTVASESSFRTGGRILDSF</sequence>
<reference evidence="2 3" key="1">
    <citation type="submission" date="2016-09" db="EMBL/GenBank/DDBJ databases">
        <title>The draft genome of Dichanthelium oligosanthes: A C3 panicoid grass species.</title>
        <authorList>
            <person name="Studer A.J."/>
            <person name="Schnable J.C."/>
            <person name="Brutnell T.P."/>
        </authorList>
    </citation>
    <scope>NUCLEOTIDE SEQUENCE [LARGE SCALE GENOMIC DNA]</scope>
    <source>
        <strain evidence="3">cv. Kellogg 1175</strain>
        <tissue evidence="2">Leaf</tissue>
    </source>
</reference>
<dbReference type="SUPFAM" id="SSF53098">
    <property type="entry name" value="Ribonuclease H-like"/>
    <property type="match status" value="1"/>
</dbReference>
<dbReference type="AlphaFoldDB" id="A0A1E5VQR1"/>
<dbReference type="InterPro" id="IPR012337">
    <property type="entry name" value="RNaseH-like_sf"/>
</dbReference>
<dbReference type="Pfam" id="PF05699">
    <property type="entry name" value="Dimer_Tnp_hAT"/>
    <property type="match status" value="1"/>
</dbReference>
<comment type="caution">
    <text evidence="2">The sequence shown here is derived from an EMBL/GenBank/DDBJ whole genome shotgun (WGS) entry which is preliminary data.</text>
</comment>
<organism evidence="2 3">
    <name type="scientific">Dichanthelium oligosanthes</name>
    <dbReference type="NCBI Taxonomy" id="888268"/>
    <lineage>
        <taxon>Eukaryota</taxon>
        <taxon>Viridiplantae</taxon>
        <taxon>Streptophyta</taxon>
        <taxon>Embryophyta</taxon>
        <taxon>Tracheophyta</taxon>
        <taxon>Spermatophyta</taxon>
        <taxon>Magnoliopsida</taxon>
        <taxon>Liliopsida</taxon>
        <taxon>Poales</taxon>
        <taxon>Poaceae</taxon>
        <taxon>PACMAD clade</taxon>
        <taxon>Panicoideae</taxon>
        <taxon>Panicodae</taxon>
        <taxon>Paniceae</taxon>
        <taxon>Dichantheliinae</taxon>
        <taxon>Dichanthelium</taxon>
    </lineage>
</organism>
<dbReference type="EMBL" id="LWDX02032509">
    <property type="protein sequence ID" value="OEL27437.1"/>
    <property type="molecule type" value="Genomic_DNA"/>
</dbReference>
<keyword evidence="3" id="KW-1185">Reference proteome</keyword>
<dbReference type="PANTHER" id="PTHR23272">
    <property type="entry name" value="BED FINGER-RELATED"/>
    <property type="match status" value="1"/>
</dbReference>
<gene>
    <name evidence="2" type="ORF">BAE44_0011543</name>
</gene>
<dbReference type="PANTHER" id="PTHR23272:SF193">
    <property type="entry name" value="OS07G0624100 PROTEIN"/>
    <property type="match status" value="1"/>
</dbReference>
<evidence type="ECO:0000259" key="1">
    <source>
        <dbReference type="Pfam" id="PF05699"/>
    </source>
</evidence>
<dbReference type="Proteomes" id="UP000095767">
    <property type="component" value="Unassembled WGS sequence"/>
</dbReference>